<name>A0A840F8L9_9SPHN</name>
<feature type="chain" id="PRO_5033021139" evidence="1">
    <location>
        <begin position="19"/>
        <end position="267"/>
    </location>
</feature>
<gene>
    <name evidence="2" type="ORF">GGQ80_000512</name>
</gene>
<feature type="signal peptide" evidence="1">
    <location>
        <begin position="1"/>
        <end position="18"/>
    </location>
</feature>
<keyword evidence="3" id="KW-1185">Reference proteome</keyword>
<sequence length="267" mass="29863">MMSLLFLAVAVSAMPVQATTGPDRLPTAQDGDEIIVEALRIPRSKLPTGVYWNDMGRLEAKVDQEQRRLYFRCALSFSDPLMLRRVVDGEPNGAMATHAQGHIVLKGRACQPGLSFIAKVSTEYPNVIDYGRRPQDRGAIIELALQRYSPDATLTAAETQDPVVQQRYRQREYARNRLRLPADRNAWLVTSCLVREQPELATRLTRAQPGSNLERGLIQTMLVEGRTCLGGVKRLTVEPATYRPYIVDAFYRWVVAARNVASLIPAA</sequence>
<dbReference type="AlphaFoldDB" id="A0A840F8L9"/>
<protein>
    <submittedName>
        <fullName evidence="2">Uncharacterized protein</fullName>
    </submittedName>
</protein>
<dbReference type="EMBL" id="JACIEV010000001">
    <property type="protein sequence ID" value="MBB4152636.1"/>
    <property type="molecule type" value="Genomic_DNA"/>
</dbReference>
<accession>A0A840F8L9</accession>
<organism evidence="2 3">
    <name type="scientific">Sphingomonas jinjuensis</name>
    <dbReference type="NCBI Taxonomy" id="535907"/>
    <lineage>
        <taxon>Bacteria</taxon>
        <taxon>Pseudomonadati</taxon>
        <taxon>Pseudomonadota</taxon>
        <taxon>Alphaproteobacteria</taxon>
        <taxon>Sphingomonadales</taxon>
        <taxon>Sphingomonadaceae</taxon>
        <taxon>Sphingomonas</taxon>
    </lineage>
</organism>
<evidence type="ECO:0000313" key="2">
    <source>
        <dbReference type="EMBL" id="MBB4152636.1"/>
    </source>
</evidence>
<evidence type="ECO:0000256" key="1">
    <source>
        <dbReference type="SAM" id="SignalP"/>
    </source>
</evidence>
<evidence type="ECO:0000313" key="3">
    <source>
        <dbReference type="Proteomes" id="UP000529795"/>
    </source>
</evidence>
<proteinExistence type="predicted"/>
<reference evidence="2 3" key="1">
    <citation type="submission" date="2020-08" db="EMBL/GenBank/DDBJ databases">
        <title>Genomic Encyclopedia of Type Strains, Phase IV (KMG-IV): sequencing the most valuable type-strain genomes for metagenomic binning, comparative biology and taxonomic classification.</title>
        <authorList>
            <person name="Goeker M."/>
        </authorList>
    </citation>
    <scope>NUCLEOTIDE SEQUENCE [LARGE SCALE GENOMIC DNA]</scope>
    <source>
        <strain evidence="2 3">YC6723</strain>
    </source>
</reference>
<comment type="caution">
    <text evidence="2">The sequence shown here is derived from an EMBL/GenBank/DDBJ whole genome shotgun (WGS) entry which is preliminary data.</text>
</comment>
<dbReference type="Proteomes" id="UP000529795">
    <property type="component" value="Unassembled WGS sequence"/>
</dbReference>
<keyword evidence="1" id="KW-0732">Signal</keyword>